<reference evidence="1" key="1">
    <citation type="submission" date="2021-01" db="EMBL/GenBank/DDBJ databases">
        <authorList>
            <consortium name="Genoscope - CEA"/>
            <person name="William W."/>
        </authorList>
    </citation>
    <scope>NUCLEOTIDE SEQUENCE</scope>
</reference>
<evidence type="ECO:0000313" key="2">
    <source>
        <dbReference type="Proteomes" id="UP000689195"/>
    </source>
</evidence>
<comment type="caution">
    <text evidence="1">The sequence shown here is derived from an EMBL/GenBank/DDBJ whole genome shotgun (WGS) entry which is preliminary data.</text>
</comment>
<name>A0A8S1V606_9CILI</name>
<dbReference type="Proteomes" id="UP000689195">
    <property type="component" value="Unassembled WGS sequence"/>
</dbReference>
<protein>
    <submittedName>
        <fullName evidence="1">Uncharacterized protein</fullName>
    </submittedName>
</protein>
<dbReference type="OrthoDB" id="325447at2759"/>
<evidence type="ECO:0000313" key="1">
    <source>
        <dbReference type="EMBL" id="CAD8172215.1"/>
    </source>
</evidence>
<proteinExistence type="predicted"/>
<dbReference type="AlphaFoldDB" id="A0A8S1V606"/>
<keyword evidence="2" id="KW-1185">Reference proteome</keyword>
<organism evidence="1 2">
    <name type="scientific">Paramecium pentaurelia</name>
    <dbReference type="NCBI Taxonomy" id="43138"/>
    <lineage>
        <taxon>Eukaryota</taxon>
        <taxon>Sar</taxon>
        <taxon>Alveolata</taxon>
        <taxon>Ciliophora</taxon>
        <taxon>Intramacronucleata</taxon>
        <taxon>Oligohymenophorea</taxon>
        <taxon>Peniculida</taxon>
        <taxon>Parameciidae</taxon>
        <taxon>Paramecium</taxon>
    </lineage>
</organism>
<accession>A0A8S1V606</accession>
<dbReference type="EMBL" id="CAJJDO010000056">
    <property type="protein sequence ID" value="CAD8172215.1"/>
    <property type="molecule type" value="Genomic_DNA"/>
</dbReference>
<dbReference type="PANTHER" id="PTHR38934:SF6">
    <property type="entry name" value="CHROMOSOME UNDETERMINED SCAFFOLD_176, WHOLE GENOME SHOTGUN SEQUENCE"/>
    <property type="match status" value="1"/>
</dbReference>
<sequence length="237" mass="27815">MTQICQKDQLYINKFYIGIHFNKEFLEAFRMSLSQILKDSLLSHFIYSMDQNFLQMVYLFIQLKKMSQFPNQPKVIIIYILMEKNSYMKEQIIIKIHQQQVRNAQDQIKAYCGFLNYYVAVHKCQPNCLQCLNETTCTQWSSDFVENVVKFSQEELLINYYYDNDSYDCLDCPLSCLTCTCKMVCSTCQSTFGDYLVVGQEQYDGGNQVDTNGCQNCKYFCRIGCSSCKYATYTFLN</sequence>
<dbReference type="PANTHER" id="PTHR38934">
    <property type="entry name" value="HYPHALLY REGULATED CELL WALL PROTEIN 1"/>
    <property type="match status" value="1"/>
</dbReference>
<gene>
    <name evidence="1" type="ORF">PPENT_87.1.T0560166</name>
</gene>